<evidence type="ECO:0000256" key="3">
    <source>
        <dbReference type="ARBA" id="ARBA00022917"/>
    </source>
</evidence>
<dbReference type="InterPro" id="IPR005517">
    <property type="entry name" value="Transl_elong_EFG/EF2_IV"/>
</dbReference>
<dbReference type="InterPro" id="IPR053905">
    <property type="entry name" value="EF-G-like_DII"/>
</dbReference>
<dbReference type="InterPro" id="IPR000795">
    <property type="entry name" value="T_Tr_GTP-bd_dom"/>
</dbReference>
<dbReference type="InterPro" id="IPR009000">
    <property type="entry name" value="Transl_B-barrel_sf"/>
</dbReference>
<dbReference type="GO" id="GO:0006412">
    <property type="term" value="P:translation"/>
    <property type="evidence" value="ECO:0007669"/>
    <property type="project" value="UniProtKB-KW"/>
</dbReference>
<dbReference type="Pfam" id="PF00679">
    <property type="entry name" value="EFG_C"/>
    <property type="match status" value="1"/>
</dbReference>
<comment type="function">
    <text evidence="1">Abolishes the inhibitory effect of tetracyclin on protein synthesis by a non-covalent modification of the ribosomes.</text>
</comment>
<dbReference type="Proteomes" id="UP000823910">
    <property type="component" value="Unassembled WGS sequence"/>
</dbReference>
<dbReference type="PROSITE" id="PS00301">
    <property type="entry name" value="G_TR_1"/>
    <property type="match status" value="1"/>
</dbReference>
<feature type="region of interest" description="Disordered" evidence="6">
    <location>
        <begin position="651"/>
        <end position="710"/>
    </location>
</feature>
<organism evidence="8 9">
    <name type="scientific">Candidatus Enterocloster excrementipullorum</name>
    <dbReference type="NCBI Taxonomy" id="2838559"/>
    <lineage>
        <taxon>Bacteria</taxon>
        <taxon>Bacillati</taxon>
        <taxon>Bacillota</taxon>
        <taxon>Clostridia</taxon>
        <taxon>Lachnospirales</taxon>
        <taxon>Lachnospiraceae</taxon>
        <taxon>Enterocloster</taxon>
    </lineage>
</organism>
<dbReference type="Gene3D" id="3.40.50.300">
    <property type="entry name" value="P-loop containing nucleotide triphosphate hydrolases"/>
    <property type="match status" value="1"/>
</dbReference>
<dbReference type="SUPFAM" id="SSF52540">
    <property type="entry name" value="P-loop containing nucleoside triphosphate hydrolases"/>
    <property type="match status" value="1"/>
</dbReference>
<protein>
    <submittedName>
        <fullName evidence="8">TetM/TetW/TetO/TetS family tetracycline resistance ribosomal protection protein</fullName>
    </submittedName>
</protein>
<dbReference type="AlphaFoldDB" id="A0A9D2SHK1"/>
<keyword evidence="4" id="KW-0342">GTP-binding</keyword>
<dbReference type="CDD" id="cd01684">
    <property type="entry name" value="Tet_like_IV"/>
    <property type="match status" value="1"/>
</dbReference>
<dbReference type="EMBL" id="DWWT01000017">
    <property type="protein sequence ID" value="HJC05318.1"/>
    <property type="molecule type" value="Genomic_DNA"/>
</dbReference>
<keyword evidence="3" id="KW-0648">Protein biosynthesis</keyword>
<dbReference type="GO" id="GO:0005525">
    <property type="term" value="F:GTP binding"/>
    <property type="evidence" value="ECO:0007669"/>
    <property type="project" value="UniProtKB-KW"/>
</dbReference>
<sequence>MENTSENKEKNTKRQITEHLSIGLLAHVDAGKTTLSEAVLYLTGSIRRLGRVDNRDAFLDTYEQERARGITIFSKQAVFPLGDKSVTLLDTPGHVDFSAEMERTLQVLDYGILVISGPDGVQSHTETLWRLLKRWGIPVFVFINKMDLAGADAGAIMEELKSRLDENCVDFTQGQEALWENLALCDEGVLEKYLAEGRVERAQAARLIRERKVFPCFFGSALKLFGVEEFLQGLGAYMDSRPGGEAFGARVFKISRDNQGNRLTHMKITGGSLRVKDVLPGESQEKVNQIRIYSGSRYETANEAFAGEVCAVAGPSATYPGQGIGTEKEGERPVLEPVLTYRMILPEDWDAPRMLEKLRQLEEEEPELHIVWDEELGEIQIQLMGQVQIEVLRELIRERFGAEVSFDTGNIVYKETIKNTVEGVGHFEPLRHYAEVHLLLEPGERDSGLQFETACSEDALDRNWQRLILTHLEEREHRGVLVGAPITDMKITLLAGRAHAKHTEGGDFRQATYRALRQGLMEAESQLLEPFYSFRLEVPEGSLGRAMADIDRMQGSFAEPERRGDMCILTGRAPVVNMQDYQLEVASYTRGRGRISLEVAGYWPCHNQEEVVAAAGYDPEADVENPSGSVFCSHGAGYFVPWDEVKEHMHVESPWKKQKGSDSGESVGAGMLSSGREAGAVREEAPAGPAPGRGPSGKTPAAGGSFTGSSWADDKELEAIFVRTFGEIKPRTVSSDGPRQMTYGENAKKKGEPEEEEEYLLVDGYNIIFAWDELRELSKITIDGARQKLMDILCNYQAYRKCTLILVFDAYKVTGNTGEALDYHNIHVVYTKEAETADQYIEKLAHRIGRRNRVTVATSDGLEQLIIYGQGCLLMSARDLKEDIERVRRLIREEQEKFGPPGKNYLFESVDEELAEYLDEVRLGKRATEPRANDKEEPYE</sequence>
<dbReference type="PANTHER" id="PTHR43261:SF1">
    <property type="entry name" value="RIBOSOME-RELEASING FACTOR 2, MITOCHONDRIAL"/>
    <property type="match status" value="1"/>
</dbReference>
<dbReference type="InterPro" id="IPR000640">
    <property type="entry name" value="EFG_V-like"/>
</dbReference>
<dbReference type="CDD" id="cd10912">
    <property type="entry name" value="PIN_YacP-like"/>
    <property type="match status" value="1"/>
</dbReference>
<dbReference type="Gene3D" id="2.40.30.10">
    <property type="entry name" value="Translation factors"/>
    <property type="match status" value="1"/>
</dbReference>
<dbReference type="GO" id="GO:0003924">
    <property type="term" value="F:GTPase activity"/>
    <property type="evidence" value="ECO:0007669"/>
    <property type="project" value="InterPro"/>
</dbReference>
<dbReference type="Pfam" id="PF03764">
    <property type="entry name" value="EFG_IV"/>
    <property type="match status" value="1"/>
</dbReference>
<dbReference type="InterPro" id="IPR031157">
    <property type="entry name" value="G_TR_CS"/>
</dbReference>
<dbReference type="CDD" id="cd03711">
    <property type="entry name" value="Tet_C"/>
    <property type="match status" value="1"/>
</dbReference>
<comment type="caution">
    <text evidence="8">The sequence shown here is derived from an EMBL/GenBank/DDBJ whole genome shotgun (WGS) entry which is preliminary data.</text>
</comment>
<dbReference type="SMART" id="SM00889">
    <property type="entry name" value="EFG_IV"/>
    <property type="match status" value="1"/>
</dbReference>
<evidence type="ECO:0000256" key="1">
    <source>
        <dbReference type="ARBA" id="ARBA00003987"/>
    </source>
</evidence>
<dbReference type="InterPro" id="IPR035650">
    <property type="entry name" value="Tet_C"/>
</dbReference>
<dbReference type="SUPFAM" id="SSF50447">
    <property type="entry name" value="Translation proteins"/>
    <property type="match status" value="1"/>
</dbReference>
<dbReference type="InterPro" id="IPR005225">
    <property type="entry name" value="Small_GTP-bd"/>
</dbReference>
<dbReference type="PROSITE" id="PS51722">
    <property type="entry name" value="G_TR_2"/>
    <property type="match status" value="1"/>
</dbReference>
<dbReference type="Gene3D" id="3.30.70.240">
    <property type="match status" value="1"/>
</dbReference>
<dbReference type="Pfam" id="PF14492">
    <property type="entry name" value="EFG_III"/>
    <property type="match status" value="1"/>
</dbReference>
<evidence type="ECO:0000256" key="5">
    <source>
        <dbReference type="ARBA" id="ARBA00023251"/>
    </source>
</evidence>
<dbReference type="InterPro" id="IPR014721">
    <property type="entry name" value="Ribsml_uS5_D2-typ_fold_subgr"/>
</dbReference>
<accession>A0A9D2SHK1</accession>
<dbReference type="Gene3D" id="3.30.230.10">
    <property type="match status" value="1"/>
</dbReference>
<name>A0A9D2SHK1_9FIRM</name>
<evidence type="ECO:0000313" key="9">
    <source>
        <dbReference type="Proteomes" id="UP000823910"/>
    </source>
</evidence>
<feature type="domain" description="Tr-type G" evidence="7">
    <location>
        <begin position="17"/>
        <end position="243"/>
    </location>
</feature>
<dbReference type="SMART" id="SM00838">
    <property type="entry name" value="EFG_C"/>
    <property type="match status" value="1"/>
</dbReference>
<dbReference type="InterPro" id="IPR035647">
    <property type="entry name" value="EFG_III/V"/>
</dbReference>
<evidence type="ECO:0000256" key="6">
    <source>
        <dbReference type="SAM" id="MobiDB-lite"/>
    </source>
</evidence>
<evidence type="ECO:0000313" key="8">
    <source>
        <dbReference type="EMBL" id="HJC05318.1"/>
    </source>
</evidence>
<dbReference type="Pfam" id="PF22042">
    <property type="entry name" value="EF-G_D2"/>
    <property type="match status" value="1"/>
</dbReference>
<dbReference type="NCBIfam" id="TIGR00231">
    <property type="entry name" value="small_GTP"/>
    <property type="match status" value="1"/>
</dbReference>
<dbReference type="PRINTS" id="PR00315">
    <property type="entry name" value="ELONGATNFCT"/>
</dbReference>
<keyword evidence="5" id="KW-0046">Antibiotic resistance</keyword>
<evidence type="ECO:0000259" key="7">
    <source>
        <dbReference type="PROSITE" id="PS51722"/>
    </source>
</evidence>
<dbReference type="PANTHER" id="PTHR43261">
    <property type="entry name" value="TRANSLATION ELONGATION FACTOR G-RELATED"/>
    <property type="match status" value="1"/>
</dbReference>
<dbReference type="GO" id="GO:0032790">
    <property type="term" value="P:ribosome disassembly"/>
    <property type="evidence" value="ECO:0007669"/>
    <property type="project" value="TreeGrafter"/>
</dbReference>
<dbReference type="InterPro" id="IPR041095">
    <property type="entry name" value="EFG_II"/>
</dbReference>
<proteinExistence type="predicted"/>
<dbReference type="InterPro" id="IPR010298">
    <property type="entry name" value="YacP-like"/>
</dbReference>
<keyword evidence="2" id="KW-0547">Nucleotide-binding</keyword>
<dbReference type="InterPro" id="IPR020568">
    <property type="entry name" value="Ribosomal_Su5_D2-typ_SF"/>
</dbReference>
<gene>
    <name evidence="8" type="ORF">H9704_04085</name>
</gene>
<dbReference type="Pfam" id="PF05991">
    <property type="entry name" value="NYN_YacP"/>
    <property type="match status" value="1"/>
</dbReference>
<dbReference type="Gene3D" id="3.30.70.870">
    <property type="entry name" value="Elongation Factor G (Translational Gtpase), domain 3"/>
    <property type="match status" value="1"/>
</dbReference>
<dbReference type="InterPro" id="IPR027417">
    <property type="entry name" value="P-loop_NTPase"/>
</dbReference>
<evidence type="ECO:0000256" key="4">
    <source>
        <dbReference type="ARBA" id="ARBA00023134"/>
    </source>
</evidence>
<feature type="compositionally biased region" description="Basic and acidic residues" evidence="6">
    <location>
        <begin position="651"/>
        <end position="662"/>
    </location>
</feature>
<dbReference type="SUPFAM" id="SSF54980">
    <property type="entry name" value="EF-G C-terminal domain-like"/>
    <property type="match status" value="2"/>
</dbReference>
<dbReference type="SUPFAM" id="SSF54211">
    <property type="entry name" value="Ribosomal protein S5 domain 2-like"/>
    <property type="match status" value="1"/>
</dbReference>
<feature type="region of interest" description="Disordered" evidence="6">
    <location>
        <begin position="732"/>
        <end position="751"/>
    </location>
</feature>
<reference evidence="8" key="1">
    <citation type="journal article" date="2021" name="PeerJ">
        <title>Extensive microbial diversity within the chicken gut microbiome revealed by metagenomics and culture.</title>
        <authorList>
            <person name="Gilroy R."/>
            <person name="Ravi A."/>
            <person name="Getino M."/>
            <person name="Pursley I."/>
            <person name="Horton D.L."/>
            <person name="Alikhan N.F."/>
            <person name="Baker D."/>
            <person name="Gharbi K."/>
            <person name="Hall N."/>
            <person name="Watson M."/>
            <person name="Adriaenssens E.M."/>
            <person name="Foster-Nyarko E."/>
            <person name="Jarju S."/>
            <person name="Secka A."/>
            <person name="Antonio M."/>
            <person name="Oren A."/>
            <person name="Chaudhuri R.R."/>
            <person name="La Ragione R."/>
            <person name="Hildebrand F."/>
            <person name="Pallen M.J."/>
        </authorList>
    </citation>
    <scope>NUCLEOTIDE SEQUENCE</scope>
    <source>
        <strain evidence="8">CHK180-15479</strain>
    </source>
</reference>
<dbReference type="GO" id="GO:0046677">
    <property type="term" value="P:response to antibiotic"/>
    <property type="evidence" value="ECO:0007669"/>
    <property type="project" value="UniProtKB-KW"/>
</dbReference>
<dbReference type="Pfam" id="PF00009">
    <property type="entry name" value="GTP_EFTU"/>
    <property type="match status" value="1"/>
</dbReference>
<reference evidence="8" key="2">
    <citation type="submission" date="2021-04" db="EMBL/GenBank/DDBJ databases">
        <authorList>
            <person name="Gilroy R."/>
        </authorList>
    </citation>
    <scope>NUCLEOTIDE SEQUENCE</scope>
    <source>
        <strain evidence="8">CHK180-15479</strain>
    </source>
</reference>
<evidence type="ECO:0000256" key="2">
    <source>
        <dbReference type="ARBA" id="ARBA00022741"/>
    </source>
</evidence>